<dbReference type="PANTHER" id="PTHR43429">
    <property type="entry name" value="PYRIDINE NUCLEOTIDE-DISULFIDE OXIDOREDUCTASE DOMAIN-CONTAINING"/>
    <property type="match status" value="1"/>
</dbReference>
<dbReference type="Pfam" id="PF07992">
    <property type="entry name" value="Pyr_redox_2"/>
    <property type="match status" value="1"/>
</dbReference>
<comment type="cofactor">
    <cofactor evidence="1">
        <name>FAD</name>
        <dbReference type="ChEBI" id="CHEBI:57692"/>
    </cofactor>
</comment>
<evidence type="ECO:0000256" key="1">
    <source>
        <dbReference type="ARBA" id="ARBA00001974"/>
    </source>
</evidence>
<evidence type="ECO:0000256" key="2">
    <source>
        <dbReference type="ARBA" id="ARBA00022630"/>
    </source>
</evidence>
<feature type="domain" description="NADH-rubredoxin oxidoreductase C-terminal" evidence="5">
    <location>
        <begin position="317"/>
        <end position="371"/>
    </location>
</feature>
<dbReference type="Proteomes" id="UP000321408">
    <property type="component" value="Chromosome"/>
</dbReference>
<dbReference type="Gene3D" id="3.50.50.60">
    <property type="entry name" value="FAD/NAD(P)-binding domain"/>
    <property type="match status" value="2"/>
</dbReference>
<organism evidence="6 7">
    <name type="scientific">Promethearchaeum syntrophicum</name>
    <dbReference type="NCBI Taxonomy" id="2594042"/>
    <lineage>
        <taxon>Archaea</taxon>
        <taxon>Promethearchaeati</taxon>
        <taxon>Promethearchaeota</taxon>
        <taxon>Promethearchaeia</taxon>
        <taxon>Promethearchaeales</taxon>
        <taxon>Promethearchaeaceae</taxon>
        <taxon>Promethearchaeum</taxon>
    </lineage>
</organism>
<dbReference type="KEGG" id="psyt:DSAG12_01131"/>
<name>A0A5B9D9N7_9ARCH</name>
<evidence type="ECO:0000259" key="4">
    <source>
        <dbReference type="Pfam" id="PF07992"/>
    </source>
</evidence>
<dbReference type="RefSeq" id="WP_147662221.1">
    <property type="nucleotide sequence ID" value="NZ_CP042905.2"/>
</dbReference>
<dbReference type="InterPro" id="IPR050260">
    <property type="entry name" value="FAD-bd_OxRdtase"/>
</dbReference>
<gene>
    <name evidence="6" type="ORF">DSAG12_01131</name>
</gene>
<dbReference type="PANTHER" id="PTHR43429:SF3">
    <property type="entry name" value="NITRITE REDUCTASE [NAD(P)H]"/>
    <property type="match status" value="1"/>
</dbReference>
<dbReference type="GeneID" id="41329128"/>
<dbReference type="InterPro" id="IPR023753">
    <property type="entry name" value="FAD/NAD-binding_dom"/>
</dbReference>
<evidence type="ECO:0000256" key="3">
    <source>
        <dbReference type="ARBA" id="ARBA00022827"/>
    </source>
</evidence>
<keyword evidence="7" id="KW-1185">Reference proteome</keyword>
<accession>A0A5B9D9N7</accession>
<dbReference type="AlphaFoldDB" id="A0A5B9D9N7"/>
<dbReference type="PRINTS" id="PR00411">
    <property type="entry name" value="PNDRDTASEI"/>
</dbReference>
<proteinExistence type="predicted"/>
<dbReference type="InterPro" id="IPR036188">
    <property type="entry name" value="FAD/NAD-bd_sf"/>
</dbReference>
<dbReference type="InterPro" id="IPR016156">
    <property type="entry name" value="FAD/NAD-linked_Rdtase_dimer_sf"/>
</dbReference>
<dbReference type="EMBL" id="CP042905">
    <property type="protein sequence ID" value="QEE15306.1"/>
    <property type="molecule type" value="Genomic_DNA"/>
</dbReference>
<sequence>MKILIIGNGIAGQTVAEEIRKNNSDYEINIITKEPYLYYSRIFLPSYLIGEKSLDKLILHSIEWYKNRNISVELNKQIDQIDRVNKKLHVLEDDNWINYDKLVIASGSNARILHFGNPNLKGVFSLRNVADADTIRNYINKNNVKDVLVIGGGLLGIEIGFNLRDLQLNVTICEIAPYLLPRQLDRGTSKLLQKYLESKNLEILCDVAVEKILGDKRVTGIKLKNGMERKFDMIIQQMGIIPEISLAQKSDIQAEKGIIVNEYMQTNDPDIYAVGDCIQFNGRIWGIIPASREQSKLAAKHILKLNPEKYQGTFWNTRLKIAGINLTCLGSPEEEDKEETKLIESVDEEKFLCRKVRIEDNQIKSAILLGPGKDNFFVKNLGKEVDFDEVKKKVYE</sequence>
<dbReference type="PRINTS" id="PR00368">
    <property type="entry name" value="FADPNR"/>
</dbReference>
<dbReference type="InterPro" id="IPR041575">
    <property type="entry name" value="Rubredoxin_C"/>
</dbReference>
<dbReference type="Pfam" id="PF18267">
    <property type="entry name" value="Rubredoxin_C"/>
    <property type="match status" value="1"/>
</dbReference>
<feature type="domain" description="FAD/NAD(P)-binding" evidence="4">
    <location>
        <begin position="1"/>
        <end position="282"/>
    </location>
</feature>
<dbReference type="SUPFAM" id="SSF51905">
    <property type="entry name" value="FAD/NAD(P)-binding domain"/>
    <property type="match status" value="2"/>
</dbReference>
<evidence type="ECO:0000259" key="5">
    <source>
        <dbReference type="Pfam" id="PF18267"/>
    </source>
</evidence>
<dbReference type="Gene3D" id="3.30.390.30">
    <property type="match status" value="1"/>
</dbReference>
<keyword evidence="2" id="KW-0285">Flavoprotein</keyword>
<dbReference type="GO" id="GO:0050451">
    <property type="term" value="F:CoA-disulfide reductase (NADPH) activity"/>
    <property type="evidence" value="ECO:0007669"/>
    <property type="project" value="UniProtKB-EC"/>
</dbReference>
<keyword evidence="3" id="KW-0274">FAD</keyword>
<evidence type="ECO:0000313" key="7">
    <source>
        <dbReference type="Proteomes" id="UP000321408"/>
    </source>
</evidence>
<reference evidence="6 7" key="2">
    <citation type="journal article" date="2024" name="Int. J. Syst. Evol. Microbiol.">
        <title>Promethearchaeum syntrophicum gen. nov., sp. nov., an anaerobic, obligately syntrophic archaeon, the first isolate of the lineage 'Asgard' archaea, and proposal of the new archaeal phylum Promethearchaeota phyl. nov. and kingdom Promethearchaeati regn. nov.</title>
        <authorList>
            <person name="Imachi H."/>
            <person name="Nobu M.K."/>
            <person name="Kato S."/>
            <person name="Takaki Y."/>
            <person name="Miyazaki M."/>
            <person name="Miyata M."/>
            <person name="Ogawara M."/>
            <person name="Saito Y."/>
            <person name="Sakai S."/>
            <person name="Tahara Y.O."/>
            <person name="Takano Y."/>
            <person name="Tasumi E."/>
            <person name="Uematsu K."/>
            <person name="Yoshimura T."/>
            <person name="Itoh T."/>
            <person name="Ohkuma M."/>
            <person name="Takai K."/>
        </authorList>
    </citation>
    <scope>NUCLEOTIDE SEQUENCE [LARGE SCALE GENOMIC DNA]</scope>
    <source>
        <strain evidence="6 7">MK-D1</strain>
    </source>
</reference>
<reference evidence="6 7" key="1">
    <citation type="journal article" date="2020" name="Nature">
        <title>Isolation of an archaeon at the prokaryote-eukaryote interface.</title>
        <authorList>
            <person name="Imachi H."/>
            <person name="Nobu M.K."/>
            <person name="Nakahara N."/>
            <person name="Morono Y."/>
            <person name="Ogawara M."/>
            <person name="Takaki Y."/>
            <person name="Takano Y."/>
            <person name="Uematsu K."/>
            <person name="Ikuta T."/>
            <person name="Ito M."/>
            <person name="Matsui Y."/>
            <person name="Miyazaki M."/>
            <person name="Murata K."/>
            <person name="Saito Y."/>
            <person name="Sakai S."/>
            <person name="Song C."/>
            <person name="Tasumi E."/>
            <person name="Yamanaka Y."/>
            <person name="Yamaguchi T."/>
            <person name="Kamagata Y."/>
            <person name="Tamaki H."/>
            <person name="Takai K."/>
        </authorList>
    </citation>
    <scope>NUCLEOTIDE SEQUENCE [LARGE SCALE GENOMIC DNA]</scope>
    <source>
        <strain evidence="6 7">MK-D1</strain>
    </source>
</reference>
<dbReference type="OrthoDB" id="28009at2157"/>
<evidence type="ECO:0000313" key="6">
    <source>
        <dbReference type="EMBL" id="QEE15306.1"/>
    </source>
</evidence>
<protein>
    <submittedName>
        <fullName evidence="6">NAD(P)/FAD-dependent oxidoreductase</fullName>
    </submittedName>
</protein>